<evidence type="ECO:0000256" key="6">
    <source>
        <dbReference type="ARBA" id="ARBA00023136"/>
    </source>
</evidence>
<name>A0A6J4UZS4_9BACT</name>
<dbReference type="CDD" id="cd06261">
    <property type="entry name" value="TM_PBP2"/>
    <property type="match status" value="1"/>
</dbReference>
<feature type="domain" description="ABC transmembrane type-1" evidence="9">
    <location>
        <begin position="117"/>
        <end position="306"/>
    </location>
</feature>
<evidence type="ECO:0000256" key="5">
    <source>
        <dbReference type="ARBA" id="ARBA00022989"/>
    </source>
</evidence>
<feature type="region of interest" description="Disordered" evidence="8">
    <location>
        <begin position="10"/>
        <end position="33"/>
    </location>
</feature>
<feature type="transmembrane region" description="Helical" evidence="7">
    <location>
        <begin position="234"/>
        <end position="263"/>
    </location>
</feature>
<evidence type="ECO:0000256" key="1">
    <source>
        <dbReference type="ARBA" id="ARBA00004651"/>
    </source>
</evidence>
<dbReference type="PROSITE" id="PS50928">
    <property type="entry name" value="ABC_TM1"/>
    <property type="match status" value="1"/>
</dbReference>
<feature type="transmembrane region" description="Helical" evidence="7">
    <location>
        <begin position="47"/>
        <end position="69"/>
    </location>
</feature>
<dbReference type="Pfam" id="PF00528">
    <property type="entry name" value="BPD_transp_1"/>
    <property type="match status" value="1"/>
</dbReference>
<evidence type="ECO:0000256" key="8">
    <source>
        <dbReference type="SAM" id="MobiDB-lite"/>
    </source>
</evidence>
<dbReference type="SUPFAM" id="SSF161098">
    <property type="entry name" value="MetI-like"/>
    <property type="match status" value="1"/>
</dbReference>
<protein>
    <submittedName>
        <fullName evidence="10">Dipeptide transport system permease protein DppC</fullName>
    </submittedName>
</protein>
<feature type="transmembrane region" description="Helical" evidence="7">
    <location>
        <begin position="156"/>
        <end position="174"/>
    </location>
</feature>
<organism evidence="10">
    <name type="scientific">uncultured Thermomicrobiales bacterium</name>
    <dbReference type="NCBI Taxonomy" id="1645740"/>
    <lineage>
        <taxon>Bacteria</taxon>
        <taxon>Pseudomonadati</taxon>
        <taxon>Thermomicrobiota</taxon>
        <taxon>Thermomicrobia</taxon>
        <taxon>Thermomicrobiales</taxon>
        <taxon>environmental samples</taxon>
    </lineage>
</organism>
<dbReference type="PANTHER" id="PTHR43386:SF1">
    <property type="entry name" value="D,D-DIPEPTIDE TRANSPORT SYSTEM PERMEASE PROTEIN DDPC-RELATED"/>
    <property type="match status" value="1"/>
</dbReference>
<comment type="subcellular location">
    <subcellularLocation>
        <location evidence="1 7">Cell membrane</location>
        <topology evidence="1 7">Multi-pass membrane protein</topology>
    </subcellularLocation>
</comment>
<dbReference type="InterPro" id="IPR000515">
    <property type="entry name" value="MetI-like"/>
</dbReference>
<keyword evidence="6 7" id="KW-0472">Membrane</keyword>
<dbReference type="AlphaFoldDB" id="A0A6J4UZS4"/>
<dbReference type="EMBL" id="CADCWF010000162">
    <property type="protein sequence ID" value="CAA9561274.1"/>
    <property type="molecule type" value="Genomic_DNA"/>
</dbReference>
<dbReference type="GO" id="GO:0055085">
    <property type="term" value="P:transmembrane transport"/>
    <property type="evidence" value="ECO:0007669"/>
    <property type="project" value="InterPro"/>
</dbReference>
<feature type="transmembrane region" description="Helical" evidence="7">
    <location>
        <begin position="119"/>
        <end position="149"/>
    </location>
</feature>
<keyword evidence="5 7" id="KW-1133">Transmembrane helix</keyword>
<reference evidence="10" key="1">
    <citation type="submission" date="2020-02" db="EMBL/GenBank/DDBJ databases">
        <authorList>
            <person name="Meier V. D."/>
        </authorList>
    </citation>
    <scope>NUCLEOTIDE SEQUENCE</scope>
    <source>
        <strain evidence="10">AVDCRST_MAG59</strain>
    </source>
</reference>
<dbReference type="InterPro" id="IPR035906">
    <property type="entry name" value="MetI-like_sf"/>
</dbReference>
<dbReference type="PANTHER" id="PTHR43386">
    <property type="entry name" value="OLIGOPEPTIDE TRANSPORT SYSTEM PERMEASE PROTEIN APPC"/>
    <property type="match status" value="1"/>
</dbReference>
<feature type="compositionally biased region" description="Gly residues" evidence="8">
    <location>
        <begin position="13"/>
        <end position="27"/>
    </location>
</feature>
<gene>
    <name evidence="10" type="ORF">AVDCRST_MAG59-2629</name>
</gene>
<proteinExistence type="inferred from homology"/>
<keyword evidence="3" id="KW-1003">Cell membrane</keyword>
<keyword evidence="2 7" id="KW-0813">Transport</keyword>
<sequence>MSGGVAAAEGPLLGAGQGVTGVPGGPSTGPTAGRPTFRGLRSRRGGATLLAGLVLFALVLAASLAAPLLTPYEPSRNDLRARMHGPVWDGAHQGGWDHPLGTDALGRDLFSRILYGIRISLALAGAGLLLSLSLGVTVGLVSGLFGGWFDLALMRLVDLQLAFPYVVLAMAIVTATRTSIPVLVLLLGLAGWVYFARVVRGSVLQEMQKDYVKAAQVFGASRWRIGLRYVFPNVLPSVAVIATLQLPALIIFEATLSFLGLGIQPPTPSLGGMMLDGVQYIASAWWVITLPGAAVLLTTLGLNLVSDGLRQLLDPRLQTV</sequence>
<feature type="transmembrane region" description="Helical" evidence="7">
    <location>
        <begin position="283"/>
        <end position="305"/>
    </location>
</feature>
<keyword evidence="4 7" id="KW-0812">Transmembrane</keyword>
<comment type="similarity">
    <text evidence="7">Belongs to the binding-protein-dependent transport system permease family.</text>
</comment>
<evidence type="ECO:0000256" key="3">
    <source>
        <dbReference type="ARBA" id="ARBA00022475"/>
    </source>
</evidence>
<evidence type="ECO:0000259" key="9">
    <source>
        <dbReference type="PROSITE" id="PS50928"/>
    </source>
</evidence>
<dbReference type="InterPro" id="IPR050366">
    <property type="entry name" value="BP-dependent_transpt_permease"/>
</dbReference>
<evidence type="ECO:0000256" key="2">
    <source>
        <dbReference type="ARBA" id="ARBA00022448"/>
    </source>
</evidence>
<dbReference type="GO" id="GO:0005886">
    <property type="term" value="C:plasma membrane"/>
    <property type="evidence" value="ECO:0007669"/>
    <property type="project" value="UniProtKB-SubCell"/>
</dbReference>
<evidence type="ECO:0000256" key="7">
    <source>
        <dbReference type="RuleBase" id="RU363032"/>
    </source>
</evidence>
<dbReference type="Gene3D" id="1.10.3720.10">
    <property type="entry name" value="MetI-like"/>
    <property type="match status" value="1"/>
</dbReference>
<evidence type="ECO:0000313" key="10">
    <source>
        <dbReference type="EMBL" id="CAA9561274.1"/>
    </source>
</evidence>
<evidence type="ECO:0000256" key="4">
    <source>
        <dbReference type="ARBA" id="ARBA00022692"/>
    </source>
</evidence>
<accession>A0A6J4UZS4</accession>